<feature type="region of interest" description="Disordered" evidence="1">
    <location>
        <begin position="752"/>
        <end position="793"/>
    </location>
</feature>
<feature type="compositionally biased region" description="Polar residues" evidence="1">
    <location>
        <begin position="131"/>
        <end position="154"/>
    </location>
</feature>
<feature type="compositionally biased region" description="Polar residues" evidence="1">
    <location>
        <begin position="73"/>
        <end position="83"/>
    </location>
</feature>
<feature type="region of interest" description="Disordered" evidence="1">
    <location>
        <begin position="1040"/>
        <end position="1088"/>
    </location>
</feature>
<feature type="region of interest" description="Disordered" evidence="1">
    <location>
        <begin position="470"/>
        <end position="496"/>
    </location>
</feature>
<dbReference type="RefSeq" id="XP_064704836.1">
    <property type="nucleotide sequence ID" value="XM_064847724.1"/>
</dbReference>
<sequence length="1340" mass="148091">MPPTPTNTSYRLDDLSSPDPLASPFNDDNDRSHSAYRSRQSPIRKQNATSTRDLRRNSSAAPSLEHIAIPSSPFRTVSEQNLSPWKIRVTVEAEPEDMDSEGPRTRTMTQTMKIPLRQDSSPLGGAKSSRGRNSQPASAKSKRGSTPTRGQKSNSRSRRQSVTDLDARPLGDDAESDDWTKQKKNPSPRKRRSNRTRKSTGDTDAAAAPESSPVRSSRRRSSTAADFEVRQDTDAEVIYGQQEEQAIEESESGSPELRQIDLNRVSVRSRAMSTKSVADDNQDISDSSLLQNRVRTSTTKPVDLRKVSVNSAMSYPTPSPTSSYHGDSDDIGIVDNGDDIHETEQVGFDTVLESEGFTMIDLDTIPSARQYLSPVQEDPNAVEPIIEDAIPSPQELPSAGETVPESRSESVVRTEPITRQQPQPQPTIDYPTLNADDTEFSSTVPSSPPVAEKGKSLLRVPTSNLRKVTPITFSSPKLPSPPKQITRRTPHHQHRGSAGAVFAGIALQDVVSPDHPSDKSSTRGKLGSSSRSLEDDGLFGGFDAGTKRELRAGLRFGEELAKRQSSSPPAKVEPRNAFAKSISTNVDLQSLGKREFEPLTRHQPQTQIWRGETTVQRTPVQMFNPVVSKSTAVVRTPENPASKNSESVLMDTLARREREWQLDREAVSREIENASASQVIIIDSDDDESQAVVNKAAHIQTSTQLAEPIATNLISSYEEDDDEDIWLAEAKNSSSPHTQQPQPIEQNQNGFFSETEQKKQRDVAREAVSRPRRSLIPSPWKRGDDVPAPEEPSSLLSTKLEDQTGILFWEQQQVGKAKFESKRAQHNQLRPRRSSGKFDIDLMLGTPGKKQDYDSGLDLTGAKNQQADQEEDISQETDSHEAVEQIISSSIGLEEALQDPINNTFGEPDAIPSPEPPMRIPVNFNDSSMEISTTDVMHNAPSYKPAPLQSPFRNTKTNSESSPPRPPTPRSAMKGSRQISGPEMGFRRPDSPTMNRRVIFSERSRGVDVHGLESSFSMKSGSGCEDSTSGQIRAQLEGELLNDEDTVETSYGYEEEDTETELEPEQERSHEEPVVEVPTVSKSSDTKPGWRSWLWKDKKTNTEESTTVHQPDFTSAPVDTQRSATKSITPQDNAAQHPAWTQTISSTIPSSKHQQQTATAPTSKPSLQLPSYLLPPSYPSDPTRSLNTPLSTTGPFSNTHFRTLHIIYRKSLRPKFHAPKHIRPAVRRLLGTQMEIDESEQGVDRGVMTWTLGEGECEVLERFMQEVEAGYGVFPGADVDGSESGSGPVVWGWSVQQLAHWLCRIVVGEVVREEEARAKMKMKAKEKVEVTAKARAKGGK</sequence>
<keyword evidence="3" id="KW-1185">Reference proteome</keyword>
<organism evidence="2 3">
    <name type="scientific">Exophiala bonariae</name>
    <dbReference type="NCBI Taxonomy" id="1690606"/>
    <lineage>
        <taxon>Eukaryota</taxon>
        <taxon>Fungi</taxon>
        <taxon>Dikarya</taxon>
        <taxon>Ascomycota</taxon>
        <taxon>Pezizomycotina</taxon>
        <taxon>Eurotiomycetes</taxon>
        <taxon>Chaetothyriomycetidae</taxon>
        <taxon>Chaetothyriales</taxon>
        <taxon>Herpotrichiellaceae</taxon>
        <taxon>Exophiala</taxon>
    </lineage>
</organism>
<evidence type="ECO:0000313" key="3">
    <source>
        <dbReference type="Proteomes" id="UP001358417"/>
    </source>
</evidence>
<evidence type="ECO:0000313" key="2">
    <source>
        <dbReference type="EMBL" id="KAK5050026.1"/>
    </source>
</evidence>
<feature type="region of interest" description="Disordered" evidence="1">
    <location>
        <begin position="391"/>
        <end position="456"/>
    </location>
</feature>
<feature type="region of interest" description="Disordered" evidence="1">
    <location>
        <begin position="1100"/>
        <end position="1194"/>
    </location>
</feature>
<reference evidence="2 3" key="1">
    <citation type="submission" date="2023-08" db="EMBL/GenBank/DDBJ databases">
        <title>Black Yeasts Isolated from many extreme environments.</title>
        <authorList>
            <person name="Coleine C."/>
            <person name="Stajich J.E."/>
            <person name="Selbmann L."/>
        </authorList>
    </citation>
    <scope>NUCLEOTIDE SEQUENCE [LARGE SCALE GENOMIC DNA]</scope>
    <source>
        <strain evidence="2 3">CCFEE 5792</strain>
    </source>
</reference>
<protein>
    <submittedName>
        <fullName evidence="2">Uncharacterized protein</fullName>
    </submittedName>
</protein>
<feature type="compositionally biased region" description="Low complexity" evidence="1">
    <location>
        <begin position="1165"/>
        <end position="1175"/>
    </location>
</feature>
<feature type="compositionally biased region" description="Basic residues" evidence="1">
    <location>
        <begin position="182"/>
        <end position="198"/>
    </location>
</feature>
<feature type="compositionally biased region" description="Polar residues" evidence="1">
    <location>
        <begin position="35"/>
        <end position="61"/>
    </location>
</feature>
<dbReference type="GeneID" id="89972325"/>
<feature type="compositionally biased region" description="Low complexity" evidence="1">
    <location>
        <begin position="205"/>
        <end position="215"/>
    </location>
</feature>
<comment type="caution">
    <text evidence="2">The sequence shown here is derived from an EMBL/GenBank/DDBJ whole genome shotgun (WGS) entry which is preliminary data.</text>
</comment>
<name>A0AAV9N899_9EURO</name>
<feature type="region of interest" description="Disordered" evidence="1">
    <location>
        <begin position="845"/>
        <end position="878"/>
    </location>
</feature>
<feature type="compositionally biased region" description="Basic residues" evidence="1">
    <location>
        <begin position="485"/>
        <end position="495"/>
    </location>
</feature>
<proteinExistence type="predicted"/>
<feature type="compositionally biased region" description="Polar residues" evidence="1">
    <location>
        <begin position="1183"/>
        <end position="1194"/>
    </location>
</feature>
<feature type="region of interest" description="Disordered" evidence="1">
    <location>
        <begin position="1"/>
        <end position="234"/>
    </location>
</feature>
<feature type="region of interest" description="Disordered" evidence="1">
    <location>
        <begin position="938"/>
        <end position="995"/>
    </location>
</feature>
<evidence type="ECO:0000256" key="1">
    <source>
        <dbReference type="SAM" id="MobiDB-lite"/>
    </source>
</evidence>
<feature type="region of interest" description="Disordered" evidence="1">
    <location>
        <begin position="511"/>
        <end position="544"/>
    </location>
</feature>
<feature type="compositionally biased region" description="Acidic residues" evidence="1">
    <location>
        <begin position="1040"/>
        <end position="1064"/>
    </location>
</feature>
<dbReference type="EMBL" id="JAVRRD010000018">
    <property type="protein sequence ID" value="KAK5050026.1"/>
    <property type="molecule type" value="Genomic_DNA"/>
</dbReference>
<feature type="compositionally biased region" description="Basic and acidic residues" evidence="1">
    <location>
        <begin position="755"/>
        <end position="769"/>
    </location>
</feature>
<accession>A0AAV9N899</accession>
<gene>
    <name evidence="2" type="ORF">LTR84_004146</name>
</gene>
<dbReference type="Proteomes" id="UP001358417">
    <property type="component" value="Unassembled WGS sequence"/>
</dbReference>
<feature type="compositionally biased region" description="Polar residues" evidence="1">
    <location>
        <begin position="1103"/>
        <end position="1164"/>
    </location>
</feature>
<feature type="compositionally biased region" description="Polar residues" evidence="1">
    <location>
        <begin position="1"/>
        <end position="10"/>
    </location>
</feature>